<dbReference type="EMBL" id="HAED01009706">
    <property type="protein sequence ID" value="SBQ95918.1"/>
    <property type="molecule type" value="Transcribed_RNA"/>
</dbReference>
<reference evidence="1" key="1">
    <citation type="submission" date="2016-05" db="EMBL/GenBank/DDBJ databases">
        <authorList>
            <person name="Lavstsen T."/>
            <person name="Jespersen J.S."/>
        </authorList>
    </citation>
    <scope>NUCLEOTIDE SEQUENCE</scope>
    <source>
        <tissue evidence="1">Brain</tissue>
    </source>
</reference>
<feature type="non-terminal residue" evidence="1">
    <location>
        <position position="1"/>
    </location>
</feature>
<accession>A0A1A8IFS5</accession>
<name>A0A1A8IFS5_NOTKU</name>
<sequence>HTVIIRSQRFTMTSKYVNCPMCGRPFAALPLHLKRAHHVANPEERQLLLKLANGRVFYRYEPCPVSGCRYRSSRCNRHLETCHPELTQEQDRAVQLVQKRVTVRQLADLRATAPHPPMASCRGCNTLVRKYEGVKRQLDNLQKTFRLYHRRVSRAAAGRTSSRGREMPALHAGRRTTVRADSAEGGPKKRGHTFLAGVVGTLPGFAATLPPITNTLPPITTTLPPVTIDLPPIPSTPALQAGRRTAVLANSRGQTETLLSIAPFLIGVIVVF</sequence>
<reference evidence="1" key="2">
    <citation type="submission" date="2016-06" db="EMBL/GenBank/DDBJ databases">
        <title>The genome of a short-lived fish provides insights into sex chromosome evolution and the genetic control of aging.</title>
        <authorList>
            <person name="Reichwald K."/>
            <person name="Felder M."/>
            <person name="Petzold A."/>
            <person name="Koch P."/>
            <person name="Groth M."/>
            <person name="Platzer M."/>
        </authorList>
    </citation>
    <scope>NUCLEOTIDE SEQUENCE</scope>
    <source>
        <tissue evidence="1">Brain</tissue>
    </source>
</reference>
<protein>
    <submittedName>
        <fullName evidence="1">Serine/arginine repetitive matrix 2</fullName>
    </submittedName>
</protein>
<organism evidence="1">
    <name type="scientific">Nothobranchius kuhntae</name>
    <name type="common">Beira killifish</name>
    <dbReference type="NCBI Taxonomy" id="321403"/>
    <lineage>
        <taxon>Eukaryota</taxon>
        <taxon>Metazoa</taxon>
        <taxon>Chordata</taxon>
        <taxon>Craniata</taxon>
        <taxon>Vertebrata</taxon>
        <taxon>Euteleostomi</taxon>
        <taxon>Actinopterygii</taxon>
        <taxon>Neopterygii</taxon>
        <taxon>Teleostei</taxon>
        <taxon>Neoteleostei</taxon>
        <taxon>Acanthomorphata</taxon>
        <taxon>Ovalentaria</taxon>
        <taxon>Atherinomorphae</taxon>
        <taxon>Cyprinodontiformes</taxon>
        <taxon>Nothobranchiidae</taxon>
        <taxon>Nothobranchius</taxon>
    </lineage>
</organism>
<gene>
    <name evidence="1" type="primary">SRRM2</name>
</gene>
<feature type="non-terminal residue" evidence="1">
    <location>
        <position position="272"/>
    </location>
</feature>
<proteinExistence type="predicted"/>
<dbReference type="AlphaFoldDB" id="A0A1A8IFS5"/>
<evidence type="ECO:0000313" key="1">
    <source>
        <dbReference type="EMBL" id="SBQ95918.1"/>
    </source>
</evidence>